<dbReference type="Gene3D" id="3.40.50.300">
    <property type="entry name" value="P-loop containing nucleotide triphosphate hydrolases"/>
    <property type="match status" value="6"/>
</dbReference>
<feature type="compositionally biased region" description="Acidic residues" evidence="11">
    <location>
        <begin position="4367"/>
        <end position="4382"/>
    </location>
</feature>
<keyword evidence="9 10" id="KW-0539">Nucleus</keyword>
<dbReference type="InterPro" id="IPR027417">
    <property type="entry name" value="P-loop_NTPase"/>
</dbReference>
<dbReference type="InterPro" id="IPR048617">
    <property type="entry name" value="MDN1_AAA_lid_4"/>
</dbReference>
<feature type="region of interest" description="Disordered" evidence="11">
    <location>
        <begin position="2381"/>
        <end position="2401"/>
    </location>
</feature>
<comment type="similarity">
    <text evidence="3 10">Belongs to the midasin family.</text>
</comment>
<dbReference type="FunFam" id="3.40.50.300:FF:000712">
    <property type="entry name" value="Midasin"/>
    <property type="match status" value="1"/>
</dbReference>
<feature type="compositionally biased region" description="Polar residues" evidence="11">
    <location>
        <begin position="4684"/>
        <end position="4698"/>
    </location>
</feature>
<feature type="compositionally biased region" description="Acidic residues" evidence="11">
    <location>
        <begin position="4393"/>
        <end position="4409"/>
    </location>
</feature>
<dbReference type="InterPro" id="IPR036465">
    <property type="entry name" value="vWFA_dom_sf"/>
</dbReference>
<dbReference type="GO" id="GO:0005654">
    <property type="term" value="C:nucleoplasm"/>
    <property type="evidence" value="ECO:0007669"/>
    <property type="project" value="UniProtKB-SubCell"/>
</dbReference>
<feature type="compositionally biased region" description="Basic and acidic residues" evidence="11">
    <location>
        <begin position="4591"/>
        <end position="4601"/>
    </location>
</feature>
<dbReference type="CDD" id="cd00009">
    <property type="entry name" value="AAA"/>
    <property type="match status" value="2"/>
</dbReference>
<dbReference type="PROSITE" id="PS00675">
    <property type="entry name" value="SIGMA54_INTERACT_1"/>
    <property type="match status" value="1"/>
</dbReference>
<dbReference type="GO" id="GO:0000055">
    <property type="term" value="P:ribosomal large subunit export from nucleus"/>
    <property type="evidence" value="ECO:0007669"/>
    <property type="project" value="TreeGrafter"/>
</dbReference>
<evidence type="ECO:0000256" key="8">
    <source>
        <dbReference type="ARBA" id="ARBA00023186"/>
    </source>
</evidence>
<feature type="compositionally biased region" description="Polar residues" evidence="11">
    <location>
        <begin position="2388"/>
        <end position="2401"/>
    </location>
</feature>
<feature type="compositionally biased region" description="Acidic residues" evidence="11">
    <location>
        <begin position="4418"/>
        <end position="4432"/>
    </location>
</feature>
<gene>
    <name evidence="13" type="ORF">BD311DRAFT_868593</name>
</gene>
<dbReference type="InterPro" id="IPR025662">
    <property type="entry name" value="Sigma_54_int_dom_ATP-bd_1"/>
</dbReference>
<dbReference type="Pfam" id="PF21108">
    <property type="entry name" value="MDN1_4th"/>
    <property type="match status" value="1"/>
</dbReference>
<keyword evidence="7 10" id="KW-0067">ATP-binding</keyword>
<dbReference type="InterPro" id="IPR040848">
    <property type="entry name" value="AAA_lid_7"/>
</dbReference>
<dbReference type="InterPro" id="IPR011704">
    <property type="entry name" value="ATPase_dyneun-rel_AAA"/>
</dbReference>
<feature type="compositionally biased region" description="Basic and acidic residues" evidence="11">
    <location>
        <begin position="792"/>
        <end position="801"/>
    </location>
</feature>
<feature type="compositionally biased region" description="Acidic residues" evidence="11">
    <location>
        <begin position="4259"/>
        <end position="4284"/>
    </location>
</feature>
<keyword evidence="8 10" id="KW-0143">Chaperone</keyword>
<dbReference type="EMBL" id="ML143496">
    <property type="protein sequence ID" value="TBU23737.1"/>
    <property type="molecule type" value="Genomic_DNA"/>
</dbReference>
<evidence type="ECO:0000256" key="2">
    <source>
        <dbReference type="ARBA" id="ARBA00004642"/>
    </source>
</evidence>
<dbReference type="PANTHER" id="PTHR48103">
    <property type="entry name" value="MIDASIN-RELATED"/>
    <property type="match status" value="1"/>
</dbReference>
<evidence type="ECO:0000256" key="6">
    <source>
        <dbReference type="ARBA" id="ARBA00022741"/>
    </source>
</evidence>
<dbReference type="PANTHER" id="PTHR48103:SF2">
    <property type="entry name" value="MIDASIN"/>
    <property type="match status" value="1"/>
</dbReference>
<evidence type="ECO:0000256" key="10">
    <source>
        <dbReference type="PIRNR" id="PIRNR010340"/>
    </source>
</evidence>
<feature type="compositionally biased region" description="Basic and acidic residues" evidence="11">
    <location>
        <begin position="4645"/>
        <end position="4659"/>
    </location>
</feature>
<protein>
    <recommendedName>
        <fullName evidence="4 10">Midasin</fullName>
    </recommendedName>
</protein>
<feature type="compositionally biased region" description="Polar residues" evidence="11">
    <location>
        <begin position="4564"/>
        <end position="4585"/>
    </location>
</feature>
<name>A0A4Q9MB81_9APHY</name>
<dbReference type="Proteomes" id="UP000292957">
    <property type="component" value="Unassembled WGS sequence"/>
</dbReference>
<evidence type="ECO:0000313" key="13">
    <source>
        <dbReference type="EMBL" id="TBU23737.1"/>
    </source>
</evidence>
<feature type="region of interest" description="Disordered" evidence="11">
    <location>
        <begin position="792"/>
        <end position="812"/>
    </location>
</feature>
<dbReference type="InterPro" id="IPR002035">
    <property type="entry name" value="VWF_A"/>
</dbReference>
<comment type="subcellular location">
    <subcellularLocation>
        <location evidence="1">Nucleus</location>
        <location evidence="1">Nucleolus</location>
    </subcellularLocation>
    <subcellularLocation>
        <location evidence="2">Nucleus</location>
        <location evidence="2">Nucleoplasm</location>
    </subcellularLocation>
</comment>
<dbReference type="FunFam" id="3.40.50.300:FF:001368">
    <property type="entry name" value="Midasin"/>
    <property type="match status" value="1"/>
</dbReference>
<keyword evidence="5" id="KW-0597">Phosphoprotein</keyword>
<evidence type="ECO:0000256" key="7">
    <source>
        <dbReference type="ARBA" id="ARBA00022840"/>
    </source>
</evidence>
<dbReference type="GO" id="GO:0005524">
    <property type="term" value="F:ATP binding"/>
    <property type="evidence" value="ECO:0007669"/>
    <property type="project" value="UniProtKB-KW"/>
</dbReference>
<dbReference type="SUPFAM" id="SSF52540">
    <property type="entry name" value="P-loop containing nucleoside triphosphate hydrolases"/>
    <property type="match status" value="7"/>
</dbReference>
<dbReference type="GO" id="GO:0000027">
    <property type="term" value="P:ribosomal large subunit assembly"/>
    <property type="evidence" value="ECO:0007669"/>
    <property type="project" value="InterPro"/>
</dbReference>
<dbReference type="OrthoDB" id="5186at2759"/>
<feature type="region of interest" description="Disordered" evidence="11">
    <location>
        <begin position="4186"/>
        <end position="4745"/>
    </location>
</feature>
<feature type="compositionally biased region" description="Acidic residues" evidence="11">
    <location>
        <begin position="4443"/>
        <end position="4453"/>
    </location>
</feature>
<accession>A0A4Q9MB81</accession>
<dbReference type="GO" id="GO:0016887">
    <property type="term" value="F:ATP hydrolysis activity"/>
    <property type="evidence" value="ECO:0007669"/>
    <property type="project" value="InterPro"/>
</dbReference>
<feature type="domain" description="VWFA" evidence="12">
    <location>
        <begin position="4839"/>
        <end position="5061"/>
    </location>
</feature>
<dbReference type="Pfam" id="PF07728">
    <property type="entry name" value="AAA_5"/>
    <property type="match status" value="8"/>
</dbReference>
<feature type="compositionally biased region" description="Basic and acidic residues" evidence="11">
    <location>
        <begin position="4290"/>
        <end position="4347"/>
    </location>
</feature>
<comment type="function">
    <text evidence="10">Nuclear chaperone required for maturation and nuclear export of pre-60S ribosome subunits.</text>
</comment>
<dbReference type="InterPro" id="IPR003593">
    <property type="entry name" value="AAA+_ATPase"/>
</dbReference>
<evidence type="ECO:0000256" key="5">
    <source>
        <dbReference type="ARBA" id="ARBA00022553"/>
    </source>
</evidence>
<dbReference type="GO" id="GO:0005730">
    <property type="term" value="C:nucleolus"/>
    <property type="evidence" value="ECO:0007669"/>
    <property type="project" value="UniProtKB-SubCell"/>
</dbReference>
<keyword evidence="6 10" id="KW-0547">Nucleotide-binding</keyword>
<dbReference type="InterPro" id="IPR041190">
    <property type="entry name" value="Midasin_AAA_lid_5"/>
</dbReference>
<evidence type="ECO:0000256" key="9">
    <source>
        <dbReference type="ARBA" id="ARBA00023242"/>
    </source>
</evidence>
<feature type="compositionally biased region" description="Polar residues" evidence="11">
    <location>
        <begin position="4605"/>
        <end position="4623"/>
    </location>
</feature>
<organism evidence="13">
    <name type="scientific">Dichomitus squalens</name>
    <dbReference type="NCBI Taxonomy" id="114155"/>
    <lineage>
        <taxon>Eukaryota</taxon>
        <taxon>Fungi</taxon>
        <taxon>Dikarya</taxon>
        <taxon>Basidiomycota</taxon>
        <taxon>Agaricomycotina</taxon>
        <taxon>Agaricomycetes</taxon>
        <taxon>Polyporales</taxon>
        <taxon>Polyporaceae</taxon>
        <taxon>Dichomitus</taxon>
    </lineage>
</organism>
<reference evidence="13" key="1">
    <citation type="submission" date="2019-01" db="EMBL/GenBank/DDBJ databases">
        <title>Draft genome sequences of three monokaryotic isolates of the white-rot basidiomycete fungus Dichomitus squalens.</title>
        <authorList>
            <consortium name="DOE Joint Genome Institute"/>
            <person name="Lopez S.C."/>
            <person name="Andreopoulos B."/>
            <person name="Pangilinan J."/>
            <person name="Lipzen A."/>
            <person name="Riley R."/>
            <person name="Ahrendt S."/>
            <person name="Ng V."/>
            <person name="Barry K."/>
            <person name="Daum C."/>
            <person name="Grigoriev I.V."/>
            <person name="Hilden K.S."/>
            <person name="Makela M.R."/>
            <person name="de Vries R.P."/>
        </authorList>
    </citation>
    <scope>NUCLEOTIDE SEQUENCE [LARGE SCALE GENOMIC DNA]</scope>
    <source>
        <strain evidence="13">OM18370.1</strain>
    </source>
</reference>
<evidence type="ECO:0000259" key="12">
    <source>
        <dbReference type="PROSITE" id="PS50234"/>
    </source>
</evidence>
<sequence>MAANMNDGNLHDPLRMDLQRQTQKLVAHLPAESPFVTALQNISSRQALLDIVSRLLLLPQYTMLVAGLFRPVLLDLCARWLHQDGDELEKFEALCLLLDIYQELYPMLLAILRSKRFEGGPLLFFTASQTIPSIPSHPLHRVLLAYYRLLQANRVLPRHLGWSLTPLSQLIWAPHPDNGVRFLAIRCYALQAGMMEGERVKMEKEVLGEVSEIDCPIDFDTNLDGTARRVDGWIMPVLELERIAQGRDALLEPRDFYNHEETDSSEPIHPAELSPLTANVHGVLMLRSSPPTQFIASLIDTPTAIRALRHIALQLSLRLPILLTSAPSSGKSLLIFHMAQLLFPDTRHHVVTIHLADTSLDPRSLLGSYVSSPTRPGTFEWKEGVLVRAMREGKWVVLEDVDRATMEVLGIIKPLVESLGPDKWVGGCARLEVPSRGTVEAEDSFALFATRSLQPSRTGAFSSPTFFGAHRFFEVVVESPTASDLRIIIDTKFPRLAGAPAQGLINLWDGVRALGSQASTRDIGLRELERFCMRVSGLLPASYQPMDVDEDPTQPTSLARVFANPTVREDIFLEARDIFFGAGATTASGRAHLEAITHVIAGHLGLSDERRDYILHSRVPDFDAERDVNGRITAVRAGRTRLPARSAKMEIAPPVTRPFAMHRPAVSLIARLATAISLAEPVLLTGETGTGKTSVVTHLASLLRRPLISLNLSNQTESSDILGGFKPVDARVPGGELQERFLEMFGGTFSRKKNAHFEESVRKAVQERKWKRAAALWLEAVKLAKDRIRKKQAEEDAKELEGGAPRKRRKVEGSGLNVPMAAWEAFERDVQTFEVQHVQGKSKFAFAFVEGPLVRALRNGDWILLDEINLATPETLESISGLLHGPTASITLTEQGSLEPVPRHPDFRLFACMNPATDVGKKDLPPNIRSRFTEIDVPPPDADKETLLTIVAQYIGASAVGDRGAIMDVADFYTAVKRLSEERQIADGANHRPHFSMRTLARALTFAADMASAYSLRRALWEGCLMAFTMALDGPSATAVTALAQKHILAGVKNPRSLLAKEPLPPGDPSAFVKFGPFYLERGPLPEDPAEDYIMTPSVETKLVDLARIIAAKRFPVLIEGPTSSGKTSSIEYLAKRTGHRFVRINNHEHTDIQEYIGTYVSDPVTGKLVFKEGLLVRALRQGDWIVLDELNLAPTDVLEALNRLLDDNRELVIPETQEVVRPHPHFMLFATQNPPGLYAGRKVLSRAFRNRFLEVHFEDVPQAELETILCQRCRIAPSYGQRIVSVFRELQKRRQASRVFESKQGFATLRDLFRWAGRDAMSYEELAANGYMLLAERARRDDDKLVVKEIIESIMKVRIDESSLYDLQNPKFDPAEFLGCTIPSSSQVVWTSAMQRLFVLTARALRFNEPVLLVGETGCGKTSVCQLYAEVTNRTLRSVNCHQNTETADLIGGLRPIRNKAVVEAETLKEVSAAISQLGILNVTGDVDSLTFSIDSLLKSKAVPPEQVAALQNLRSRLQRLSALFEWRDGPLIEAMRNGDVFLLDEISLADDSVLERLNSVLETGRTIVLAERGGSDSDIPVIKAASDFKLVATMNPGGDYGKKELSAALRNRFTEIWVPPITDRRDLECIVQALWRHNALRELTQPLLDFIDWLCTTIGDRSSANLRDILAWINFSNSALSDDSTGQMTPNVIFHHAAEMTFLDGLGSMPQLSAYSKEALDRLKSDVAAKLQELVPVTTVVQESQTLEYFPSKVRFSLYSIPRGPLQPLAQNFRLEAPTTRNNLMRVVRACQLPKPIMLEGSPGVGKTSLVAALANICGHHLCRINLSDQTDLVDLFGSDLPVEGGQAGQFAWKDAEFLRALQEGHWVLLDEMNLAPQSVLEGLNAVLDHRGTVYIPELGRSFLRHPSFRIFAAQNPLHQGGGRKGLPKSFLNRFTKVYVQEMSTNDLLLICRNIFPKYPPDLLQKMIAYMAVLNEETMVKRSFAREGAPWEFNLRDVIRWATLLQSNNPPDHPSHCLSAVILQRFRTTEDRARAQQLFAEIFNNGTQASQPPAFISSSHLQVGHYVGARGGHLSSARGGHILQATLAALESLGMCVAHGWLAILAGPRNSGKTTLVRTMAHLLGKSLSEVSVNNATDASDILGSFEETDLGYHMMDLVHEVLDLLDELSYLPHGSKLHAATDYVAMLRGLTRTASSTAMPHIAETLTQVLDALNNLPEPYHTRLSQVRVQLQRLSARRLQAVSLEWVDGPLVRALKEGRWLLLDGANLCNPSVLDRLNSLCEIEGSLVLNERGAVNGETQVLRPHPDFRLFMCADGQYGELSRAMRNRGVEIALTDTLVEEDWVRVLDHIRCSPSETYLGLDTRQSVGRQSLLRRGLTDAHPSEQRVTTPSASRLTGEDSSSAYVSSLVPTLVPSVKSLSSPRAAWYFVASIAAPNALPLFSRFLSCDASPSTTLLSFLRASMGVVKCSHIYRTTILMRKNISQSLDILPDALLAQPLYATPQRASVLSDTTENDQPDSLLLRHLRLLIGATIDYGEPLEDETGQQNEYSSERARVQGRAAASAKLLVESIRNAAIEFLNVTDFSGACDDDIDRLSELVAYGRFLRHAVQFPETFDFSLAFAIVEWIRKALQHSQGRSQGVSEVAQRINALEGIVSLTSGSCLVEIWRTLSSGIPPDADGSMTRHLDDADRRLHRISNDINLRRQTLELMSLWTLPKAASEEQKRSLAQLTSQLERRFVEVETAESGVGQRVGFCYSIAQLRALQTVLAKASEAQHVLRDLIDYGSSDGHISLTSLVPYVQLSWAIDAREGNEAMLQVLVKSQTQWFSQLWEAAPVAGMASPSALCHPVELCSTILICDKSLRPMDSLPEYECALKRQLAFLSGSLVAHDGLWAQLLSLLGGTALKVASCLASHPPSSSSLAGSSSLADVLSTLDSVPNPAFVDAYQVHLRPYLTTLLEDGAMPSWAALGRCWIALSRLLLHIYVPSIPLDPAVIQQCSRRFRSEQRSLLLEELALHRDYERRTFGRRTNLAITYLSQVVEGLQSHAADSVEENPRRSDLARLHAYWTEVSQFLEQVILAPKIDAIVEALGRQEQSASMREKVIQESTAAFSQRLDRVYSDYTDISAPIQFALHQLRFGLRLLADASTTALASQESMVAEALVSFPSFCGSQAIHEDTTQQTNSTTLSLVLWKLSTAASEIASGTEVESYMPLVESVYEQSLGLWLVDKARKEEAEREAQSLYRHKTEVNDPATEAELEEQEFLSLFPEYEDLLETAPSSTTAQVRKPADLIDPLNVKRLATLHQLLFGSVHFSPQAASAIDSKELRATLVHDILTDKAASLPETLDRCSRPYQISILLDRHAVLRDAARAEPRPYNFYTDPSVPELRKSSDVLQRMSIRLAALIQEWPDQMVLQHLKTRCDAILTLDIFSPVAKILSAIEQLLLQMEDWEMYANRENTLKTYQHELVSLVVSWRRLELSSWQGLLRTQAQEFADGASDWWFRLYEATIRGVETASQEEADGDVGALARYLEGLVPLLDSYMMSSPLGQYIARLNLLQAFECYCLRLSRSRAGTRSTGSRRAHRILHFTRKYYSQFVPRVNTSLSSQQQELEKEIRNFIKLASWKDINVHALKQSAQRTHRQLYKCVRKFREILRQPITAHLVPGVAGSDEATSTPVLPTLRLDSDCSALPNFHSNALRSDHLVNLDRTFRNFQSMLRVRLGALIGSLSSADVEDLSAEIIATLQSLASSAPPPNATKEHKDKFHKSLLVHKRKAWSDLLKELRRIGLAMNIKPEVLEQQSNPRWLREQPVVVKLAEDVGPFDKSESYFLRLTKLLPDLRAALSNHHPDIGTRDLQRGSGLVESAFSLAVEARASLVEAIHQYQQLHEVTLRLQTVSRNSRVVASDPELGPRVVGIKEDLGRLVNALEETSAIWRKYLQQLPETEALPAALDELQSALASSQEMFRRMTDVTSNAKLLIAPILLEDEAATVQQALEHVQTVIQLLMRWTDGPNAVAHFVRPLLQWLQNRESFASVQLTHPNINSPSDSTAQLIDRLLLSVQGILALPPPPTAEPDASETPDRFVRVYTRIIGQITRSLKLDEVSSLLSSVASEATHAPQDELEKRLARVLPFLDSYLELARAQLTNHCAWTKALFKLDYVVCSVMHSVAKDGFCKPPEVAEAEAGREGAMEDAGGMGMGEGTGNENVSKEIEDESQVEGLQGEAGEDDDVERAEEGNALEMSEDFGGKMQDVPEKEGEEEGEEEDEEEGEEPEEQVGDLDATDPSAVDEKLWGDEAGPEDDKKDQGKSEQDHSAKQQEKESEMVAKEENQGKGKGKEKPSDKGQEQAAQEEGGEREDEGKEPVPEDAEAEDETMDDGEQDQQGGAPLDDFIQEAETLDLPDDMDFGQEERKDSPLDDDIEMDEEGDEAAEERPGEGDQKDAEEEEMDVEGENPQAMPDDATQPEGATEDIVDATAQPDLHAGTGQDSGEAGDQAMPGAHQGEGDQGPSSSGEAGGPEEPGEKEEGTQEGASQDERAQEQSAEPSQRAEESAQEGQEGTGSARAQQGAAPSQARTQPMQSNPLRSLGDALREISQRIDEILESSGTQSRPEQQMDSSSPSQLEYLRPTEDKGADEMQALGPAQHEDVAKLNELKYLDEDMEAKGTVPPVEEPSDVDPEQVSRPPTSALHSEPTSQKLGEDVKSALTQTEIRSQQTGPSVGDLAGPPPSDRPVPSEEAAEGSQEAVELALRQWQASGQPERGAEDMWRKYESLTHDLSYALCEQLRLILEPTMATRLKGDYRTGKRLNMKKIIPYIASEFTKDKIWLRRTRPSQREYQVLIALDDSRSMAESHSVHLAFQTLALVSKALGKLEVGDVAIAKFGETVDVLHGFDGGPFTDQAGTKVMSAFRFDQRATQVLSLVQTSLRLLEQARERRAISSSSASDLWQLEIIISDGICQDHEQLRTVLRRAEEQRVMFVFIILDSLHSKSVASQAGMSGKNENSILSMNQVAYNMVDGRMDLKVERYLDTFPFEYYVVLRDVEALPDVLSGTLKQFFERVAEA</sequence>
<dbReference type="Pfam" id="PF17867">
    <property type="entry name" value="AAA_lid_7"/>
    <property type="match status" value="3"/>
</dbReference>
<dbReference type="InterPro" id="IPR012099">
    <property type="entry name" value="Midasin"/>
</dbReference>
<dbReference type="FunFam" id="3.40.50.300:FF:000142">
    <property type="entry name" value="Midasin"/>
    <property type="match status" value="1"/>
</dbReference>
<dbReference type="SMART" id="SM00382">
    <property type="entry name" value="AAA"/>
    <property type="match status" value="6"/>
</dbReference>
<dbReference type="SUPFAM" id="SSF53300">
    <property type="entry name" value="vWA-like"/>
    <property type="match status" value="1"/>
</dbReference>
<feature type="compositionally biased region" description="Polar residues" evidence="11">
    <location>
        <begin position="4706"/>
        <end position="4719"/>
    </location>
</feature>
<dbReference type="PROSITE" id="PS50234">
    <property type="entry name" value="VWFA"/>
    <property type="match status" value="1"/>
</dbReference>
<dbReference type="Pfam" id="PF17865">
    <property type="entry name" value="AAA_lid_5"/>
    <property type="match status" value="1"/>
</dbReference>
<evidence type="ECO:0000256" key="4">
    <source>
        <dbReference type="ARBA" id="ARBA00017143"/>
    </source>
</evidence>
<evidence type="ECO:0000256" key="3">
    <source>
        <dbReference type="ARBA" id="ARBA00007188"/>
    </source>
</evidence>
<feature type="compositionally biased region" description="Basic and acidic residues" evidence="11">
    <location>
        <begin position="4433"/>
        <end position="4442"/>
    </location>
</feature>
<dbReference type="GO" id="GO:0030687">
    <property type="term" value="C:preribosome, large subunit precursor"/>
    <property type="evidence" value="ECO:0007669"/>
    <property type="project" value="TreeGrafter"/>
</dbReference>
<evidence type="ECO:0000256" key="1">
    <source>
        <dbReference type="ARBA" id="ARBA00004604"/>
    </source>
</evidence>
<dbReference type="PIRSF" id="PIRSF010340">
    <property type="entry name" value="Midasin"/>
    <property type="match status" value="1"/>
</dbReference>
<evidence type="ECO:0000256" key="11">
    <source>
        <dbReference type="SAM" id="MobiDB-lite"/>
    </source>
</evidence>
<proteinExistence type="inferred from homology"/>